<sequence length="357" mass="41304">MDKEIFIIELISAKEKIMTEINKQTKSMQLKIVCYLLADFLFFYGLATMVYNHLQKTVIRSYVLLRVTNLYYFSLIVGLVVGGILFLAIILLELKKNNIFRHFDSWIEKRVTEMLHTSILSQDEYFIYLSEGNKKEIALAKKKCHFLMQTLEDISFYMGEQQSWNGCIRYRLFMKGKNPVKKTSKKGSTLSLNHLAVEIGLLLISFGGAYIYVSGGFVSTFPSMSMTKMRNTETHEVVHSTSEGLLKDPKKSVNLLTNQTNDLKLDPATKSLYMTTTQGKNWQFVPVGIDWIRWGNYTLTTGAVPIGYWMDKTFDISPDFTWFIYSPDEKNVYFLSSKDNGKTWQFEQQLSQVDNNY</sequence>
<feature type="transmembrane region" description="Helical" evidence="1">
    <location>
        <begin position="71"/>
        <end position="92"/>
    </location>
</feature>
<feature type="transmembrane region" description="Helical" evidence="1">
    <location>
        <begin position="32"/>
        <end position="51"/>
    </location>
</feature>
<evidence type="ECO:0000313" key="3">
    <source>
        <dbReference type="Proteomes" id="UP000637757"/>
    </source>
</evidence>
<dbReference type="EMBL" id="JADAKE010000016">
    <property type="protein sequence ID" value="MBF8808137.1"/>
    <property type="molecule type" value="Genomic_DNA"/>
</dbReference>
<reference evidence="2" key="1">
    <citation type="submission" date="2020-09" db="EMBL/GenBank/DDBJ databases">
        <title>Genomic insights into the novelty and pathogenicity of a unique biofilm-forming Enterococcus sp. bacteria (Enterococcus lacertideformus) identified in reptiles.</title>
        <authorList>
            <person name="Agius J.E."/>
            <person name="Phalen D.N."/>
            <person name="Rose K."/>
            <person name="Eden J.-S."/>
        </authorList>
    </citation>
    <scope>NUCLEOTIDE SEQUENCE</scope>
    <source>
        <strain evidence="2">PHRS 0518</strain>
    </source>
</reference>
<dbReference type="Proteomes" id="UP000637757">
    <property type="component" value="Unassembled WGS sequence"/>
</dbReference>
<name>A0A931B2P8_9ENTE</name>
<feature type="transmembrane region" description="Helical" evidence="1">
    <location>
        <begin position="192"/>
        <end position="213"/>
    </location>
</feature>
<proteinExistence type="predicted"/>
<accession>A0A931B2P8</accession>
<organism evidence="2 3">
    <name type="scientific">Enterococcus lacertideformus</name>
    <dbReference type="NCBI Taxonomy" id="2771493"/>
    <lineage>
        <taxon>Bacteria</taxon>
        <taxon>Bacillati</taxon>
        <taxon>Bacillota</taxon>
        <taxon>Bacilli</taxon>
        <taxon>Lactobacillales</taxon>
        <taxon>Enterococcaceae</taxon>
        <taxon>Enterococcus</taxon>
    </lineage>
</organism>
<keyword evidence="1" id="KW-0472">Membrane</keyword>
<evidence type="ECO:0008006" key="4">
    <source>
        <dbReference type="Google" id="ProtNLM"/>
    </source>
</evidence>
<gene>
    <name evidence="2" type="ORF">IC227_07245</name>
</gene>
<comment type="caution">
    <text evidence="2">The sequence shown here is derived from an EMBL/GenBank/DDBJ whole genome shotgun (WGS) entry which is preliminary data.</text>
</comment>
<evidence type="ECO:0000256" key="1">
    <source>
        <dbReference type="SAM" id="Phobius"/>
    </source>
</evidence>
<dbReference type="AlphaFoldDB" id="A0A931B2P8"/>
<protein>
    <recommendedName>
        <fullName evidence="4">Glycosyl hydrolase</fullName>
    </recommendedName>
</protein>
<dbReference type="SUPFAM" id="SSF110296">
    <property type="entry name" value="Oligoxyloglucan reducing end-specific cellobiohydrolase"/>
    <property type="match status" value="1"/>
</dbReference>
<keyword evidence="3" id="KW-1185">Reference proteome</keyword>
<keyword evidence="1" id="KW-1133">Transmembrane helix</keyword>
<keyword evidence="1" id="KW-0812">Transmembrane</keyword>
<evidence type="ECO:0000313" key="2">
    <source>
        <dbReference type="EMBL" id="MBF8808137.1"/>
    </source>
</evidence>